<keyword evidence="3" id="KW-1185">Reference proteome</keyword>
<feature type="non-terminal residue" evidence="2">
    <location>
        <position position="1"/>
    </location>
</feature>
<evidence type="ECO:0000313" key="3">
    <source>
        <dbReference type="Proteomes" id="UP001519460"/>
    </source>
</evidence>
<accession>A0ABD0KI97</accession>
<dbReference type="AlphaFoldDB" id="A0ABD0KI97"/>
<sequence length="61" mass="6727">GLRESGFSDDDTSDDTDTELKLKKNSVRRKRSGSAAGSIPKSLDKEEGRYIMTAAHCRNPK</sequence>
<evidence type="ECO:0000313" key="2">
    <source>
        <dbReference type="EMBL" id="KAK7486637.1"/>
    </source>
</evidence>
<name>A0ABD0KI97_9CAEN</name>
<dbReference type="EMBL" id="JACVVK020000176">
    <property type="protein sequence ID" value="KAK7486637.1"/>
    <property type="molecule type" value="Genomic_DNA"/>
</dbReference>
<feature type="compositionally biased region" description="Acidic residues" evidence="1">
    <location>
        <begin position="7"/>
        <end position="17"/>
    </location>
</feature>
<protein>
    <submittedName>
        <fullName evidence="2">Uncharacterized protein</fullName>
    </submittedName>
</protein>
<reference evidence="2 3" key="1">
    <citation type="journal article" date="2023" name="Sci. Data">
        <title>Genome assembly of the Korean intertidal mud-creeper Batillaria attramentaria.</title>
        <authorList>
            <person name="Patra A.K."/>
            <person name="Ho P.T."/>
            <person name="Jun S."/>
            <person name="Lee S.J."/>
            <person name="Kim Y."/>
            <person name="Won Y.J."/>
        </authorList>
    </citation>
    <scope>NUCLEOTIDE SEQUENCE [LARGE SCALE GENOMIC DNA]</scope>
    <source>
        <strain evidence="2">Wonlab-2016</strain>
    </source>
</reference>
<organism evidence="2 3">
    <name type="scientific">Batillaria attramentaria</name>
    <dbReference type="NCBI Taxonomy" id="370345"/>
    <lineage>
        <taxon>Eukaryota</taxon>
        <taxon>Metazoa</taxon>
        <taxon>Spiralia</taxon>
        <taxon>Lophotrochozoa</taxon>
        <taxon>Mollusca</taxon>
        <taxon>Gastropoda</taxon>
        <taxon>Caenogastropoda</taxon>
        <taxon>Sorbeoconcha</taxon>
        <taxon>Cerithioidea</taxon>
        <taxon>Batillariidae</taxon>
        <taxon>Batillaria</taxon>
    </lineage>
</organism>
<dbReference type="Proteomes" id="UP001519460">
    <property type="component" value="Unassembled WGS sequence"/>
</dbReference>
<proteinExistence type="predicted"/>
<evidence type="ECO:0000256" key="1">
    <source>
        <dbReference type="SAM" id="MobiDB-lite"/>
    </source>
</evidence>
<feature type="region of interest" description="Disordered" evidence="1">
    <location>
        <begin position="1"/>
        <end position="47"/>
    </location>
</feature>
<comment type="caution">
    <text evidence="2">The sequence shown here is derived from an EMBL/GenBank/DDBJ whole genome shotgun (WGS) entry which is preliminary data.</text>
</comment>
<feature type="compositionally biased region" description="Basic residues" evidence="1">
    <location>
        <begin position="23"/>
        <end position="32"/>
    </location>
</feature>
<gene>
    <name evidence="2" type="ORF">BaRGS_00022162</name>
</gene>
<feature type="non-terminal residue" evidence="2">
    <location>
        <position position="61"/>
    </location>
</feature>